<dbReference type="Pfam" id="PF13607">
    <property type="entry name" value="Succ_CoA_lig"/>
    <property type="match status" value="1"/>
</dbReference>
<name>A0A7G9R9T4_9ACTN</name>
<dbReference type="Pfam" id="PF13380">
    <property type="entry name" value="CoA_binding_2"/>
    <property type="match status" value="1"/>
</dbReference>
<dbReference type="InterPro" id="IPR036291">
    <property type="entry name" value="NAD(P)-bd_dom_sf"/>
</dbReference>
<dbReference type="SUPFAM" id="SSF52210">
    <property type="entry name" value="Succinyl-CoA synthetase domains"/>
    <property type="match status" value="2"/>
</dbReference>
<feature type="compositionally biased region" description="Low complexity" evidence="1">
    <location>
        <begin position="417"/>
        <end position="436"/>
    </location>
</feature>
<dbReference type="Gene3D" id="3.40.50.261">
    <property type="entry name" value="Succinyl-CoA synthetase domains"/>
    <property type="match status" value="2"/>
</dbReference>
<evidence type="ECO:0000259" key="2">
    <source>
        <dbReference type="SMART" id="SM00881"/>
    </source>
</evidence>
<feature type="domain" description="CoA-binding" evidence="2">
    <location>
        <begin position="30"/>
        <end position="119"/>
    </location>
</feature>
<dbReference type="Gene3D" id="3.40.50.720">
    <property type="entry name" value="NAD(P)-binding Rossmann-like Domain"/>
    <property type="match status" value="1"/>
</dbReference>
<sequence>MLQSSTPSQPLIAPTPAGTAGDALRDVTPLVQPRSVVVVGPSDRHASVLHNLLAGRAPVVGVHPGRHSVAGLPCVPSIGDLEHAPDLGVLMVGHRRVEQAFEELIAVGARGVVMPGLGSEAGVEGPGIAARLRSRAEAAGVAILGHNCMGIATPACSPWIGTLPDTFLPGSVAVVAQSGSVAEAFTTMGPRVGFRAVVSTGSEIGRDVADFLDHFAEDPATSAIGLFLETVRRPAAFVEALRKCAERGKPVVCLKVGRSVTAARVALAHTGAIVGSGTSFSAALARYGVIEVEDFQQLTETLELLGSPRPLGGVRLGAVSESGGECGLLADAADAAGIAFQPMAASLQHDLEERFPGLVAPQNPLDVWGLDSPERAFPWALDLMARSGQYDVIIGQVDLSTYRGPRRTSGASSWSGPWRTSPTPTASSPSWSRSATVTHLRTSWPRRGKGAFRWSAASTEPCGPSAASGRAGPRSTRCPRWSTPSRNRGSSVRERCRSSTPRPSCVATAWWSPRASAPRTPRPRRPRRTPWGIRSWSRSTAPRTSPGATA</sequence>
<dbReference type="SMART" id="SM00881">
    <property type="entry name" value="CoA_binding"/>
    <property type="match status" value="1"/>
</dbReference>
<dbReference type="InterPro" id="IPR032875">
    <property type="entry name" value="Succ_CoA_lig_flav_dom"/>
</dbReference>
<dbReference type="InterPro" id="IPR003781">
    <property type="entry name" value="CoA-bd"/>
</dbReference>
<feature type="compositionally biased region" description="Polar residues" evidence="1">
    <location>
        <begin position="536"/>
        <end position="550"/>
    </location>
</feature>
<organism evidence="3 4">
    <name type="scientific">Nocardioides mesophilus</name>
    <dbReference type="NCBI Taxonomy" id="433659"/>
    <lineage>
        <taxon>Bacteria</taxon>
        <taxon>Bacillati</taxon>
        <taxon>Actinomycetota</taxon>
        <taxon>Actinomycetes</taxon>
        <taxon>Propionibacteriales</taxon>
        <taxon>Nocardioidaceae</taxon>
        <taxon>Nocardioides</taxon>
    </lineage>
</organism>
<dbReference type="SUPFAM" id="SSF51735">
    <property type="entry name" value="NAD(P)-binding Rossmann-fold domains"/>
    <property type="match status" value="1"/>
</dbReference>
<protein>
    <submittedName>
        <fullName evidence="3">Acetate--CoA ligase family protein</fullName>
    </submittedName>
</protein>
<proteinExistence type="predicted"/>
<dbReference type="GO" id="GO:0016874">
    <property type="term" value="F:ligase activity"/>
    <property type="evidence" value="ECO:0007669"/>
    <property type="project" value="UniProtKB-KW"/>
</dbReference>
<dbReference type="Proteomes" id="UP000515947">
    <property type="component" value="Chromosome"/>
</dbReference>
<reference evidence="3 4" key="1">
    <citation type="submission" date="2020-08" db="EMBL/GenBank/DDBJ databases">
        <title>Genome sequence of Nocardioides mesophilus KACC 16243T.</title>
        <authorList>
            <person name="Hyun D.-W."/>
            <person name="Bae J.-W."/>
        </authorList>
    </citation>
    <scope>NUCLEOTIDE SEQUENCE [LARGE SCALE GENOMIC DNA]</scope>
    <source>
        <strain evidence="3 4">KACC 16243</strain>
    </source>
</reference>
<dbReference type="KEGG" id="nmes:H9L09_18045"/>
<dbReference type="EMBL" id="CP060713">
    <property type="protein sequence ID" value="QNN52359.1"/>
    <property type="molecule type" value="Genomic_DNA"/>
</dbReference>
<dbReference type="PANTHER" id="PTHR42793">
    <property type="entry name" value="COA BINDING DOMAIN CONTAINING PROTEIN"/>
    <property type="match status" value="1"/>
</dbReference>
<accession>A0A7G9R9T4</accession>
<gene>
    <name evidence="3" type="ORF">H9L09_18045</name>
</gene>
<evidence type="ECO:0000313" key="3">
    <source>
        <dbReference type="EMBL" id="QNN52359.1"/>
    </source>
</evidence>
<dbReference type="AlphaFoldDB" id="A0A7G9R9T4"/>
<keyword evidence="4" id="KW-1185">Reference proteome</keyword>
<evidence type="ECO:0000313" key="4">
    <source>
        <dbReference type="Proteomes" id="UP000515947"/>
    </source>
</evidence>
<keyword evidence="3" id="KW-0436">Ligase</keyword>
<feature type="region of interest" description="Disordered" evidence="1">
    <location>
        <begin position="404"/>
        <end position="550"/>
    </location>
</feature>
<dbReference type="InterPro" id="IPR016102">
    <property type="entry name" value="Succinyl-CoA_synth-like"/>
</dbReference>
<evidence type="ECO:0000256" key="1">
    <source>
        <dbReference type="SAM" id="MobiDB-lite"/>
    </source>
</evidence>
<dbReference type="PANTHER" id="PTHR42793:SF4">
    <property type="entry name" value="BLL6376 PROTEIN"/>
    <property type="match status" value="1"/>
</dbReference>